<feature type="signal peptide" evidence="1">
    <location>
        <begin position="1"/>
        <end position="19"/>
    </location>
</feature>
<dbReference type="Proteomes" id="UP000256919">
    <property type="component" value="Unassembled WGS sequence"/>
</dbReference>
<gene>
    <name evidence="2" type="ORF">DFQ09_1211</name>
</gene>
<sequence>MKKTTVILFNLFCFLNIFAQNDSIKTIDFRNVEKKLLTSTDGNVNNQFKYDFKIIDSLYFYENSYKKDLLTTEYKKDFELLIGDRKSIIKFECKESIPETCYRYAGYSNNAEVYLISKCRDVCELYLIDAYNGSTLSVSSEFDGGSFPVFLYGYMILYSSYYDDSYGKCYDYRSIIDIYKMYSTNNIEQNFKYVGSINSKNWSIRELYESNNQNSFLMKIYDERNEFDYIEITIE</sequence>
<protein>
    <submittedName>
        <fullName evidence="2">Uncharacterized protein</fullName>
    </submittedName>
</protein>
<proteinExistence type="predicted"/>
<dbReference type="OrthoDB" id="9823533at2"/>
<feature type="chain" id="PRO_5017614821" evidence="1">
    <location>
        <begin position="20"/>
        <end position="235"/>
    </location>
</feature>
<dbReference type="RefSeq" id="WP_115813068.1">
    <property type="nucleotide sequence ID" value="NZ_QREI01000021.1"/>
</dbReference>
<reference evidence="2 3" key="1">
    <citation type="submission" date="2018-07" db="EMBL/GenBank/DDBJ databases">
        <title>Genomic Encyclopedia of Type Strains, Phase III (KMG-III): the genomes of soil and plant-associated and newly described type strains.</title>
        <authorList>
            <person name="Whitman W."/>
        </authorList>
    </citation>
    <scope>NUCLEOTIDE SEQUENCE [LARGE SCALE GENOMIC DNA]</scope>
    <source>
        <strain evidence="2 3">CECT 7948</strain>
    </source>
</reference>
<dbReference type="EMBL" id="QREI01000021">
    <property type="protein sequence ID" value="REE07607.1"/>
    <property type="molecule type" value="Genomic_DNA"/>
</dbReference>
<evidence type="ECO:0000313" key="3">
    <source>
        <dbReference type="Proteomes" id="UP000256919"/>
    </source>
</evidence>
<comment type="caution">
    <text evidence="2">The sequence shown here is derived from an EMBL/GenBank/DDBJ whole genome shotgun (WGS) entry which is preliminary data.</text>
</comment>
<name>A0A3D9LML9_9FLAO</name>
<evidence type="ECO:0000313" key="2">
    <source>
        <dbReference type="EMBL" id="REE07607.1"/>
    </source>
</evidence>
<accession>A0A3D9LML9</accession>
<evidence type="ECO:0000256" key="1">
    <source>
        <dbReference type="SAM" id="SignalP"/>
    </source>
</evidence>
<organism evidence="2 3">
    <name type="scientific">Winogradskyella pacifica</name>
    <dbReference type="NCBI Taxonomy" id="664642"/>
    <lineage>
        <taxon>Bacteria</taxon>
        <taxon>Pseudomonadati</taxon>
        <taxon>Bacteroidota</taxon>
        <taxon>Flavobacteriia</taxon>
        <taxon>Flavobacteriales</taxon>
        <taxon>Flavobacteriaceae</taxon>
        <taxon>Winogradskyella</taxon>
    </lineage>
</organism>
<keyword evidence="3" id="KW-1185">Reference proteome</keyword>
<keyword evidence="1" id="KW-0732">Signal</keyword>
<dbReference type="AlphaFoldDB" id="A0A3D9LML9"/>